<dbReference type="AlphaFoldDB" id="A0A1A0HBR4"/>
<feature type="region of interest" description="Disordered" evidence="1">
    <location>
        <begin position="86"/>
        <end position="105"/>
    </location>
</feature>
<accession>A0A1A0HBR4</accession>
<comment type="caution">
    <text evidence="2">The sequence shown here is derived from an EMBL/GenBank/DDBJ whole genome shotgun (WGS) entry which is preliminary data.</text>
</comment>
<evidence type="ECO:0000313" key="3">
    <source>
        <dbReference type="Proteomes" id="UP000092555"/>
    </source>
</evidence>
<feature type="compositionally biased region" description="Polar residues" evidence="1">
    <location>
        <begin position="317"/>
        <end position="339"/>
    </location>
</feature>
<feature type="compositionally biased region" description="Basic residues" evidence="1">
    <location>
        <begin position="17"/>
        <end position="34"/>
    </location>
</feature>
<dbReference type="Proteomes" id="UP000092555">
    <property type="component" value="Unassembled WGS sequence"/>
</dbReference>
<feature type="compositionally biased region" description="Basic and acidic residues" evidence="1">
    <location>
        <begin position="88"/>
        <end position="105"/>
    </location>
</feature>
<name>A0A1A0HBR4_9ASCO</name>
<feature type="region of interest" description="Disordered" evidence="1">
    <location>
        <begin position="305"/>
        <end position="339"/>
    </location>
</feature>
<keyword evidence="3" id="KW-1185">Reference proteome</keyword>
<sequence length="413" mass="45922">MAPIFDSSDSSASETKFKRKRRGGKSWSRKSKRARNIELVAPGTPSGEAETTNGVDIIKRRSSHIIARLRVAWAHNKKSLHEALNIRPDLESESGNKTKRGPDEVDGQVKRPILARLHLFISEIADLYADEVPLKEGIDRCDPFKYQFGFGAEHYLTEMLRARKINPGCGSLAKSNGTLLAESPRSATNMETLEKPGKDNSIKYRCRGLFPVSTESVVSERTSTEISQPKNLPIFGSPVSEEESLASSESEIAFNAYEANLSVEKSGQPSTVSFDWDLTRSHDESEVEKLLDHLQLSVAASLQSAVDHSNDKKQKSRSASSESPHYLNSTRTESEWSVSNKNEHISDLLSLDSEHGYFSEMCCDTGDRDSTSGSVIIEDQHTPMNSGRGINEKPGRLTEVQILHNWLKARKDF</sequence>
<proteinExistence type="predicted"/>
<dbReference type="RefSeq" id="XP_018711827.1">
    <property type="nucleotide sequence ID" value="XM_018855933.1"/>
</dbReference>
<reference evidence="2 3" key="1">
    <citation type="submission" date="2016-05" db="EMBL/GenBank/DDBJ databases">
        <title>Comparative genomics of biotechnologically important yeasts.</title>
        <authorList>
            <consortium name="DOE Joint Genome Institute"/>
            <person name="Riley R."/>
            <person name="Haridas S."/>
            <person name="Wolfe K.H."/>
            <person name="Lopes M.R."/>
            <person name="Hittinger C.T."/>
            <person name="Goker M."/>
            <person name="Salamov A."/>
            <person name="Wisecaver J."/>
            <person name="Long T.M."/>
            <person name="Aerts A.L."/>
            <person name="Barry K."/>
            <person name="Choi C."/>
            <person name="Clum A."/>
            <person name="Coughlan A.Y."/>
            <person name="Deshpande S."/>
            <person name="Douglass A.P."/>
            <person name="Hanson S.J."/>
            <person name="Klenk H.-P."/>
            <person name="LaButti K."/>
            <person name="Lapidus A."/>
            <person name="Lindquist E."/>
            <person name="Lipzen A."/>
            <person name="Meier-kolthoff J.P."/>
            <person name="Ohm R.A."/>
            <person name="Otillar R.P."/>
            <person name="Pangilinan J."/>
            <person name="Peng Y."/>
            <person name="Rokas A."/>
            <person name="Rosa C.A."/>
            <person name="Scheuner C."/>
            <person name="Sibirny A.A."/>
            <person name="Slot J.C."/>
            <person name="Stielow J.B."/>
            <person name="Sun H."/>
            <person name="Kurtzman C.P."/>
            <person name="Blackwell M."/>
            <person name="Grigoriev I.V."/>
            <person name="Jeffries T.W."/>
        </authorList>
    </citation>
    <scope>NUCLEOTIDE SEQUENCE [LARGE SCALE GENOMIC DNA]</scope>
    <source>
        <strain evidence="2 3">NRRL YB-4993</strain>
    </source>
</reference>
<evidence type="ECO:0000313" key="2">
    <source>
        <dbReference type="EMBL" id="OBA21317.1"/>
    </source>
</evidence>
<dbReference type="GeneID" id="30028909"/>
<gene>
    <name evidence="2" type="ORF">METBIDRAFT_31860</name>
</gene>
<feature type="region of interest" description="Disordered" evidence="1">
    <location>
        <begin position="1"/>
        <end position="54"/>
    </location>
</feature>
<evidence type="ECO:0000256" key="1">
    <source>
        <dbReference type="SAM" id="MobiDB-lite"/>
    </source>
</evidence>
<dbReference type="EMBL" id="LXTC01000003">
    <property type="protein sequence ID" value="OBA21317.1"/>
    <property type="molecule type" value="Genomic_DNA"/>
</dbReference>
<organism evidence="2 3">
    <name type="scientific">Metschnikowia bicuspidata var. bicuspidata NRRL YB-4993</name>
    <dbReference type="NCBI Taxonomy" id="869754"/>
    <lineage>
        <taxon>Eukaryota</taxon>
        <taxon>Fungi</taxon>
        <taxon>Dikarya</taxon>
        <taxon>Ascomycota</taxon>
        <taxon>Saccharomycotina</taxon>
        <taxon>Pichiomycetes</taxon>
        <taxon>Metschnikowiaceae</taxon>
        <taxon>Metschnikowia</taxon>
    </lineage>
</organism>
<protein>
    <submittedName>
        <fullName evidence="2">Uncharacterized protein</fullName>
    </submittedName>
</protein>